<dbReference type="InterPro" id="IPR037512">
    <property type="entry name" value="PGPase_prok"/>
</dbReference>
<dbReference type="SFLD" id="SFLDS00003">
    <property type="entry name" value="Haloacid_Dehalogenase"/>
    <property type="match status" value="1"/>
</dbReference>
<dbReference type="SUPFAM" id="SSF56784">
    <property type="entry name" value="HAD-like"/>
    <property type="match status" value="1"/>
</dbReference>
<evidence type="ECO:0000256" key="1">
    <source>
        <dbReference type="ARBA" id="ARBA00000830"/>
    </source>
</evidence>
<dbReference type="InterPro" id="IPR023198">
    <property type="entry name" value="PGP-like_dom2"/>
</dbReference>
<dbReference type="EMBL" id="AP027370">
    <property type="protein sequence ID" value="BDY13688.1"/>
    <property type="molecule type" value="Genomic_DNA"/>
</dbReference>
<dbReference type="PANTHER" id="PTHR43434">
    <property type="entry name" value="PHOSPHOGLYCOLATE PHOSPHATASE"/>
    <property type="match status" value="1"/>
</dbReference>
<sequence length="232" mass="25345">MLMRKKELIIFDLDGTLIDSAPDLADAVNRTLETLGHAPFDETTIRGWVGNGARTLVKRALSGSTAIDEKLDDALFEEALEIFLGRYAQNLCRRTRLYPGVRETLERLHTRGHRLAIATNKPHVFVSPILETLALETFFDAILGGDSLPKKKPDPMPLLHLCGLLDVPPAHTLMVGDSKNDILAAKAAGIEVVGVTYGYNYGEDIALHAPDAVAERFEEILGYLEKGGNDGA</sequence>
<dbReference type="Proteomes" id="UP001321445">
    <property type="component" value="Chromosome"/>
</dbReference>
<organism evidence="11 12">
    <name type="scientific">Hydrogenimonas cancrithermarum</name>
    <dbReference type="NCBI Taxonomy" id="2993563"/>
    <lineage>
        <taxon>Bacteria</taxon>
        <taxon>Pseudomonadati</taxon>
        <taxon>Campylobacterota</taxon>
        <taxon>Epsilonproteobacteria</taxon>
        <taxon>Campylobacterales</taxon>
        <taxon>Hydrogenimonadaceae</taxon>
        <taxon>Hydrogenimonas</taxon>
    </lineage>
</organism>
<dbReference type="PANTHER" id="PTHR43434:SF1">
    <property type="entry name" value="PHOSPHOGLYCOLATE PHOSPHATASE"/>
    <property type="match status" value="1"/>
</dbReference>
<dbReference type="InterPro" id="IPR006439">
    <property type="entry name" value="HAD-SF_hydro_IA"/>
</dbReference>
<evidence type="ECO:0000256" key="7">
    <source>
        <dbReference type="ARBA" id="ARBA00022801"/>
    </source>
</evidence>
<dbReference type="HAMAP" id="MF_00495">
    <property type="entry name" value="GPH_hydrolase_bact"/>
    <property type="match status" value="1"/>
</dbReference>
<keyword evidence="6 10" id="KW-0479">Metal-binding</keyword>
<comment type="catalytic activity">
    <reaction evidence="1 10">
        <text>2-phosphoglycolate + H2O = glycolate + phosphate</text>
        <dbReference type="Rhea" id="RHEA:14369"/>
        <dbReference type="ChEBI" id="CHEBI:15377"/>
        <dbReference type="ChEBI" id="CHEBI:29805"/>
        <dbReference type="ChEBI" id="CHEBI:43474"/>
        <dbReference type="ChEBI" id="CHEBI:58033"/>
        <dbReference type="EC" id="3.1.3.18"/>
    </reaction>
</comment>
<keyword evidence="9 10" id="KW-0119">Carbohydrate metabolism</keyword>
<dbReference type="InterPro" id="IPR023214">
    <property type="entry name" value="HAD_sf"/>
</dbReference>
<dbReference type="InterPro" id="IPR050155">
    <property type="entry name" value="HAD-like_hydrolase_sf"/>
</dbReference>
<evidence type="ECO:0000256" key="2">
    <source>
        <dbReference type="ARBA" id="ARBA00001946"/>
    </source>
</evidence>
<evidence type="ECO:0000256" key="8">
    <source>
        <dbReference type="ARBA" id="ARBA00022842"/>
    </source>
</evidence>
<dbReference type="EC" id="3.1.3.18" evidence="5 10"/>
<dbReference type="CDD" id="cd16417">
    <property type="entry name" value="HAD_PGPase"/>
    <property type="match status" value="1"/>
</dbReference>
<evidence type="ECO:0000256" key="10">
    <source>
        <dbReference type="HAMAP-Rule" id="MF_00495"/>
    </source>
</evidence>
<dbReference type="PRINTS" id="PR00413">
    <property type="entry name" value="HADHALOGNASE"/>
</dbReference>
<dbReference type="SFLD" id="SFLDG01135">
    <property type="entry name" value="C1.5.6:_HAD__Beta-PGM__Phospha"/>
    <property type="match status" value="1"/>
</dbReference>
<dbReference type="NCBIfam" id="TIGR01449">
    <property type="entry name" value="PGP_bact"/>
    <property type="match status" value="1"/>
</dbReference>
<dbReference type="NCBIfam" id="TIGR01549">
    <property type="entry name" value="HAD-SF-IA-v1"/>
    <property type="match status" value="1"/>
</dbReference>
<dbReference type="NCBIfam" id="NF009695">
    <property type="entry name" value="PRK13222.1-2"/>
    <property type="match status" value="1"/>
</dbReference>
<comment type="similarity">
    <text evidence="4 10">Belongs to the HAD-like hydrolase superfamily. CbbY/CbbZ/Gph/YieH family.</text>
</comment>
<reference evidence="11 12" key="1">
    <citation type="submission" date="2023-03" db="EMBL/GenBank/DDBJ databases">
        <title>Description of Hydrogenimonas sp. ISO32.</title>
        <authorList>
            <person name="Mino S."/>
            <person name="Fukazawa S."/>
            <person name="Sawabe T."/>
        </authorList>
    </citation>
    <scope>NUCLEOTIDE SEQUENCE [LARGE SCALE GENOMIC DNA]</scope>
    <source>
        <strain evidence="11 12">ISO32</strain>
    </source>
</reference>
<keyword evidence="12" id="KW-1185">Reference proteome</keyword>
<evidence type="ECO:0000256" key="3">
    <source>
        <dbReference type="ARBA" id="ARBA00004818"/>
    </source>
</evidence>
<dbReference type="Pfam" id="PF13419">
    <property type="entry name" value="HAD_2"/>
    <property type="match status" value="1"/>
</dbReference>
<feature type="binding site" evidence="10">
    <location>
        <position position="177"/>
    </location>
    <ligand>
        <name>Mg(2+)</name>
        <dbReference type="ChEBI" id="CHEBI:18420"/>
    </ligand>
</feature>
<evidence type="ECO:0000256" key="9">
    <source>
        <dbReference type="ARBA" id="ARBA00023277"/>
    </source>
</evidence>
<feature type="active site" description="Nucleophile" evidence="10">
    <location>
        <position position="12"/>
    </location>
</feature>
<comment type="cofactor">
    <cofactor evidence="2 10">
        <name>Mg(2+)</name>
        <dbReference type="ChEBI" id="CHEBI:18420"/>
    </cofactor>
</comment>
<evidence type="ECO:0000313" key="12">
    <source>
        <dbReference type="Proteomes" id="UP001321445"/>
    </source>
</evidence>
<accession>A0ABM8FPI5</accession>
<keyword evidence="7 10" id="KW-0378">Hydrolase</keyword>
<proteinExistence type="inferred from homology"/>
<dbReference type="NCBIfam" id="TIGR01509">
    <property type="entry name" value="HAD-SF-IA-v3"/>
    <property type="match status" value="1"/>
</dbReference>
<evidence type="ECO:0000256" key="6">
    <source>
        <dbReference type="ARBA" id="ARBA00022723"/>
    </source>
</evidence>
<dbReference type="Gene3D" id="3.40.50.1000">
    <property type="entry name" value="HAD superfamily/HAD-like"/>
    <property type="match status" value="1"/>
</dbReference>
<comment type="pathway">
    <text evidence="3 10">Organic acid metabolism; glycolate biosynthesis; glycolate from 2-phosphoglycolate: step 1/1.</text>
</comment>
<dbReference type="SFLD" id="SFLDG01129">
    <property type="entry name" value="C1.5:_HAD__Beta-PGM__Phosphata"/>
    <property type="match status" value="1"/>
</dbReference>
<name>A0ABM8FPI5_9BACT</name>
<feature type="binding site" evidence="10">
    <location>
        <position position="14"/>
    </location>
    <ligand>
        <name>Mg(2+)</name>
        <dbReference type="ChEBI" id="CHEBI:18420"/>
    </ligand>
</feature>
<keyword evidence="8 10" id="KW-0460">Magnesium</keyword>
<gene>
    <name evidence="11" type="primary">gph</name>
    <name evidence="11" type="ORF">HCR_20000</name>
</gene>
<evidence type="ECO:0000256" key="5">
    <source>
        <dbReference type="ARBA" id="ARBA00013078"/>
    </source>
</evidence>
<dbReference type="Gene3D" id="1.10.150.240">
    <property type="entry name" value="Putative phosphatase, domain 2"/>
    <property type="match status" value="1"/>
</dbReference>
<comment type="function">
    <text evidence="10">Specifically catalyzes the dephosphorylation of 2-phosphoglycolate.</text>
</comment>
<protein>
    <recommendedName>
        <fullName evidence="5 10">Phosphoglycolate phosphatase</fullName>
        <shortName evidence="10">PGP</shortName>
        <shortName evidence="10">PGPase</shortName>
        <ecNumber evidence="5 10">3.1.3.18</ecNumber>
    </recommendedName>
</protein>
<feature type="binding site" evidence="10">
    <location>
        <position position="12"/>
    </location>
    <ligand>
        <name>Mg(2+)</name>
        <dbReference type="ChEBI" id="CHEBI:18420"/>
    </ligand>
</feature>
<dbReference type="InterPro" id="IPR036412">
    <property type="entry name" value="HAD-like_sf"/>
</dbReference>
<evidence type="ECO:0000256" key="4">
    <source>
        <dbReference type="ARBA" id="ARBA00006171"/>
    </source>
</evidence>
<dbReference type="InterPro" id="IPR041492">
    <property type="entry name" value="HAD_2"/>
</dbReference>
<evidence type="ECO:0000313" key="11">
    <source>
        <dbReference type="EMBL" id="BDY13688.1"/>
    </source>
</evidence>